<dbReference type="AlphaFoldDB" id="A0A1F5SCF7"/>
<sequence>MIFFHLTYRFFKQFHNKSDLSGKDDFYRADEIVLYKSTNWLTNTINIKLNVYYTFVIFVNRFVDL</sequence>
<dbReference type="EMBL" id="MFFW01000022">
    <property type="protein sequence ID" value="OGF24374.1"/>
    <property type="molecule type" value="Genomic_DNA"/>
</dbReference>
<proteinExistence type="predicted"/>
<reference evidence="1 2" key="1">
    <citation type="journal article" date="2016" name="Nat. Commun.">
        <title>Thousands of microbial genomes shed light on interconnected biogeochemical processes in an aquifer system.</title>
        <authorList>
            <person name="Anantharaman K."/>
            <person name="Brown C.T."/>
            <person name="Hug L.A."/>
            <person name="Sharon I."/>
            <person name="Castelle C.J."/>
            <person name="Probst A.J."/>
            <person name="Thomas B.C."/>
            <person name="Singh A."/>
            <person name="Wilkins M.J."/>
            <person name="Karaoz U."/>
            <person name="Brodie E.L."/>
            <person name="Williams K.H."/>
            <person name="Hubbard S.S."/>
            <person name="Banfield J.F."/>
        </authorList>
    </citation>
    <scope>NUCLEOTIDE SEQUENCE [LARGE SCALE GENOMIC DNA]</scope>
</reference>
<organism evidence="1 2">
    <name type="scientific">Candidatus Falkowbacteria bacterium RIFCSPLOWO2_02_FULL_45_21</name>
    <dbReference type="NCBI Taxonomy" id="1797989"/>
    <lineage>
        <taxon>Bacteria</taxon>
        <taxon>Candidatus Falkowiibacteriota</taxon>
    </lineage>
</organism>
<evidence type="ECO:0000313" key="2">
    <source>
        <dbReference type="Proteomes" id="UP000178783"/>
    </source>
</evidence>
<comment type="caution">
    <text evidence="1">The sequence shown here is derived from an EMBL/GenBank/DDBJ whole genome shotgun (WGS) entry which is preliminary data.</text>
</comment>
<evidence type="ECO:0000313" key="1">
    <source>
        <dbReference type="EMBL" id="OGF24374.1"/>
    </source>
</evidence>
<protein>
    <submittedName>
        <fullName evidence="1">Uncharacterized protein</fullName>
    </submittedName>
</protein>
<dbReference type="Proteomes" id="UP000178783">
    <property type="component" value="Unassembled WGS sequence"/>
</dbReference>
<gene>
    <name evidence="1" type="ORF">A3H66_01645</name>
</gene>
<accession>A0A1F5SCF7</accession>
<name>A0A1F5SCF7_9BACT</name>